<dbReference type="AlphaFoldDB" id="A0A1F6DCM0"/>
<evidence type="ECO:0000313" key="6">
    <source>
        <dbReference type="Proteomes" id="UP000178794"/>
    </source>
</evidence>
<dbReference type="Proteomes" id="UP000178794">
    <property type="component" value="Unassembled WGS sequence"/>
</dbReference>
<dbReference type="STRING" id="1798492.A3C89_04125"/>
<evidence type="ECO:0000256" key="2">
    <source>
        <dbReference type="ARBA" id="ARBA00023235"/>
    </source>
</evidence>
<dbReference type="Pfam" id="PF05698">
    <property type="entry name" value="Trigger_C"/>
    <property type="match status" value="1"/>
</dbReference>
<gene>
    <name evidence="5" type="ORF">A3C89_04125</name>
</gene>
<keyword evidence="1" id="KW-0697">Rotamase</keyword>
<dbReference type="Pfam" id="PF05697">
    <property type="entry name" value="Trigger_N"/>
    <property type="match status" value="1"/>
</dbReference>
<dbReference type="GO" id="GO:0015031">
    <property type="term" value="P:protein transport"/>
    <property type="evidence" value="ECO:0007669"/>
    <property type="project" value="InterPro"/>
</dbReference>
<dbReference type="SUPFAM" id="SSF102735">
    <property type="entry name" value="Trigger factor ribosome-binding domain"/>
    <property type="match status" value="1"/>
</dbReference>
<dbReference type="InterPro" id="IPR008881">
    <property type="entry name" value="Trigger_fac_ribosome-bd_bac"/>
</dbReference>
<evidence type="ECO:0000259" key="3">
    <source>
        <dbReference type="Pfam" id="PF05697"/>
    </source>
</evidence>
<feature type="domain" description="Trigger factor ribosome-binding bacterial" evidence="3">
    <location>
        <begin position="11"/>
        <end position="154"/>
    </location>
</feature>
<dbReference type="Gene3D" id="1.10.3120.10">
    <property type="entry name" value="Trigger factor, C-terminal domain"/>
    <property type="match status" value="1"/>
</dbReference>
<feature type="domain" description="Trigger factor C-terminal" evidence="4">
    <location>
        <begin position="205"/>
        <end position="343"/>
    </location>
</feature>
<dbReference type="GO" id="GO:0006457">
    <property type="term" value="P:protein folding"/>
    <property type="evidence" value="ECO:0007669"/>
    <property type="project" value="InterPro"/>
</dbReference>
<evidence type="ECO:0000256" key="1">
    <source>
        <dbReference type="ARBA" id="ARBA00023110"/>
    </source>
</evidence>
<dbReference type="InterPro" id="IPR027304">
    <property type="entry name" value="Trigger_fact/SurA_dom_sf"/>
</dbReference>
<evidence type="ECO:0000259" key="4">
    <source>
        <dbReference type="Pfam" id="PF05698"/>
    </source>
</evidence>
<reference evidence="5 6" key="1">
    <citation type="journal article" date="2016" name="Nat. Commun.">
        <title>Thousands of microbial genomes shed light on interconnected biogeochemical processes in an aquifer system.</title>
        <authorList>
            <person name="Anantharaman K."/>
            <person name="Brown C.T."/>
            <person name="Hug L.A."/>
            <person name="Sharon I."/>
            <person name="Castelle C.J."/>
            <person name="Probst A.J."/>
            <person name="Thomas B.C."/>
            <person name="Singh A."/>
            <person name="Wilkins M.J."/>
            <person name="Karaoz U."/>
            <person name="Brodie E.L."/>
            <person name="Williams K.H."/>
            <person name="Hubbard S.S."/>
            <person name="Banfield J.F."/>
        </authorList>
    </citation>
    <scope>NUCLEOTIDE SEQUENCE [LARGE SCALE GENOMIC DNA]</scope>
</reference>
<evidence type="ECO:0000313" key="5">
    <source>
        <dbReference type="EMBL" id="OGG59193.1"/>
    </source>
</evidence>
<dbReference type="InterPro" id="IPR036611">
    <property type="entry name" value="Trigger_fac_ribosome-bd_sf"/>
</dbReference>
<accession>A0A1F6DCM0</accession>
<proteinExistence type="predicted"/>
<dbReference type="InterPro" id="IPR008880">
    <property type="entry name" value="Trigger_fac_C"/>
</dbReference>
<dbReference type="Gene3D" id="3.30.70.1050">
    <property type="entry name" value="Trigger factor ribosome-binding domain"/>
    <property type="match status" value="1"/>
</dbReference>
<organism evidence="5 6">
    <name type="scientific">Candidatus Kaiserbacteria bacterium RIFCSPHIGHO2_02_FULL_50_50</name>
    <dbReference type="NCBI Taxonomy" id="1798492"/>
    <lineage>
        <taxon>Bacteria</taxon>
        <taxon>Candidatus Kaiseribacteriota</taxon>
    </lineage>
</organism>
<dbReference type="InterPro" id="IPR037041">
    <property type="entry name" value="Trigger_fac_C_sf"/>
</dbReference>
<keyword evidence="2" id="KW-0413">Isomerase</keyword>
<name>A0A1F6DCM0_9BACT</name>
<sequence>MDIKILDAIAVTPAEKSQVTIVGELPWELAEKGRAAAVATLGKDIKIDGFRPGQIPEAMLVKHIGEMALLQEMAFRAIIKSYEEILRAKNIDAIGTPALTLTKVAKGNPVGFSIVQSVVPQFELPDYKGIAAGINKAKETAAVSDEEVQKQIDDILHRKAAWEKMQKLQAAEGEEAKTIADAEPVKLELTEETVKELGAPGQFSSVEEFKAKIREHLEIEKKQEVASKHKAAITDAIADATTIELPEILIEQEIKQMFAQMEDDLTRANLKMDDYLSHVKKTRDDMRAEWMPMAEKRAKLQLILEAIAKKDAIKPTPEALEAEVQGLLARFKDADESRVRAYVTSFLTNDAVMNMLEQA</sequence>
<dbReference type="EMBL" id="MFLF01000019">
    <property type="protein sequence ID" value="OGG59193.1"/>
    <property type="molecule type" value="Genomic_DNA"/>
</dbReference>
<protein>
    <submittedName>
        <fullName evidence="5">Uncharacterized protein</fullName>
    </submittedName>
</protein>
<dbReference type="SUPFAM" id="SSF109998">
    <property type="entry name" value="Triger factor/SurA peptide-binding domain-like"/>
    <property type="match status" value="1"/>
</dbReference>
<dbReference type="GO" id="GO:0003755">
    <property type="term" value="F:peptidyl-prolyl cis-trans isomerase activity"/>
    <property type="evidence" value="ECO:0007669"/>
    <property type="project" value="UniProtKB-KW"/>
</dbReference>
<comment type="caution">
    <text evidence="5">The sequence shown here is derived from an EMBL/GenBank/DDBJ whole genome shotgun (WGS) entry which is preliminary data.</text>
</comment>